<dbReference type="AlphaFoldDB" id="A0A0F9D6V9"/>
<evidence type="ECO:0008006" key="2">
    <source>
        <dbReference type="Google" id="ProtNLM"/>
    </source>
</evidence>
<comment type="caution">
    <text evidence="1">The sequence shown here is derived from an EMBL/GenBank/DDBJ whole genome shotgun (WGS) entry which is preliminary data.</text>
</comment>
<name>A0A0F9D6V9_9ZZZZ</name>
<organism evidence="1">
    <name type="scientific">marine sediment metagenome</name>
    <dbReference type="NCBI Taxonomy" id="412755"/>
    <lineage>
        <taxon>unclassified sequences</taxon>
        <taxon>metagenomes</taxon>
        <taxon>ecological metagenomes</taxon>
    </lineage>
</organism>
<reference evidence="1" key="1">
    <citation type="journal article" date="2015" name="Nature">
        <title>Complex archaea that bridge the gap between prokaryotes and eukaryotes.</title>
        <authorList>
            <person name="Spang A."/>
            <person name="Saw J.H."/>
            <person name="Jorgensen S.L."/>
            <person name="Zaremba-Niedzwiedzka K."/>
            <person name="Martijn J."/>
            <person name="Lind A.E."/>
            <person name="van Eijk R."/>
            <person name="Schleper C."/>
            <person name="Guy L."/>
            <person name="Ettema T.J."/>
        </authorList>
    </citation>
    <scope>NUCLEOTIDE SEQUENCE</scope>
</reference>
<proteinExistence type="predicted"/>
<protein>
    <recommendedName>
        <fullName evidence="2">C2H2-type domain-containing protein</fullName>
    </recommendedName>
</protein>
<evidence type="ECO:0000313" key="1">
    <source>
        <dbReference type="EMBL" id="KKL57299.1"/>
    </source>
</evidence>
<dbReference type="EMBL" id="LAZR01030212">
    <property type="protein sequence ID" value="KKL57299.1"/>
    <property type="molecule type" value="Genomic_DNA"/>
</dbReference>
<feature type="non-terminal residue" evidence="1">
    <location>
        <position position="56"/>
    </location>
</feature>
<gene>
    <name evidence="1" type="ORF">LCGC14_2236830</name>
</gene>
<accession>A0A0F9D6V9</accession>
<sequence length="56" mass="5902">MPKGISNKLPCPYCPYEAFGEDDLASHAKFAHGADKPAAEAKAIVEATPEATPSQE</sequence>